<protein>
    <submittedName>
        <fullName evidence="2">DUF262 domain-containing protein</fullName>
    </submittedName>
</protein>
<evidence type="ECO:0000313" key="2">
    <source>
        <dbReference type="EMBL" id="TRB03502.1"/>
    </source>
</evidence>
<dbReference type="RefSeq" id="WP_142859172.1">
    <property type="nucleotide sequence ID" value="NZ_SGOE01000008.1"/>
</dbReference>
<reference evidence="2 3" key="1">
    <citation type="journal article" date="2019" name="Appl. Microbiol. Biotechnol.">
        <title>Differential efficiency of wild type rhizogenic strains for rol gene transformation of plants.</title>
        <authorList>
            <person name="Desmet S."/>
            <person name="De Keyser E."/>
            <person name="Van Vaerenbergh J."/>
            <person name="Baeyen S."/>
            <person name="Van Huylenbroeck J."/>
            <person name="Geelen D."/>
            <person name="Dhooghe E."/>
        </authorList>
    </citation>
    <scope>NUCLEOTIDE SEQUENCE [LARGE SCALE GENOMIC DNA]</scope>
    <source>
        <strain evidence="2 3">MAFF210266</strain>
    </source>
</reference>
<accession>A0A546XRY3</accession>
<proteinExistence type="predicted"/>
<organism evidence="2 3">
    <name type="scientific">Agrobacterium tumefaciens</name>
    <dbReference type="NCBI Taxonomy" id="358"/>
    <lineage>
        <taxon>Bacteria</taxon>
        <taxon>Pseudomonadati</taxon>
        <taxon>Pseudomonadota</taxon>
        <taxon>Alphaproteobacteria</taxon>
        <taxon>Hyphomicrobiales</taxon>
        <taxon>Rhizobiaceae</taxon>
        <taxon>Rhizobium/Agrobacterium group</taxon>
        <taxon>Agrobacterium</taxon>
        <taxon>Agrobacterium tumefaciens complex</taxon>
    </lineage>
</organism>
<dbReference type="AlphaFoldDB" id="A0A546XRY3"/>
<dbReference type="PANTHER" id="PTHR39639:SF1">
    <property type="entry name" value="DUF262 DOMAIN-CONTAINING PROTEIN"/>
    <property type="match status" value="1"/>
</dbReference>
<dbReference type="InterPro" id="IPR004919">
    <property type="entry name" value="GmrSD_N"/>
</dbReference>
<dbReference type="Proteomes" id="UP000317023">
    <property type="component" value="Unassembled WGS sequence"/>
</dbReference>
<name>A0A546XRY3_AGRTU</name>
<comment type="caution">
    <text evidence="2">The sequence shown here is derived from an EMBL/GenBank/DDBJ whole genome shotgun (WGS) entry which is preliminary data.</text>
</comment>
<evidence type="ECO:0000259" key="1">
    <source>
        <dbReference type="Pfam" id="PF03235"/>
    </source>
</evidence>
<gene>
    <name evidence="2" type="ORF">EXN61_21830</name>
</gene>
<feature type="domain" description="GmrSD restriction endonucleases N-terminal" evidence="1">
    <location>
        <begin position="47"/>
        <end position="199"/>
    </location>
</feature>
<sequence>MLPDEENESLPLDQQEGYEDLDLNADWFVGPTLWSTDWTTETVVSQLRRGNINLNPRYQRRNAWDTKRKSYFIESLILGLPVPQIILAEEKGKKGSFVVIDGKQRLLTLRQFLAKSDDVEFPQLKLTGLDDRAELNGLTYEALQDDLRFRDELNNFENQTVRTVVIRGWKSEKYLYSVFLRINTGSVQLSPQELRQALHPGEFSNFIDDFSYESIPLKRAMKLREPDFRMRDVELVLRYFAYRNFASRYSGDLKKFLDETTEIFNLEWSKSVAMLMEQGKSLEEALTSVRTIFGERDELRKWNGKTFERRINRAVFDIMAYYFSIPEIADASIAKSAQIKAEFQNLCEHNREFVASIESTTKSIDANRQRFGIWASALSAITGLDVRSPIA</sequence>
<evidence type="ECO:0000313" key="3">
    <source>
        <dbReference type="Proteomes" id="UP000317023"/>
    </source>
</evidence>
<dbReference type="EMBL" id="SGOE01000008">
    <property type="protein sequence ID" value="TRB03502.1"/>
    <property type="molecule type" value="Genomic_DNA"/>
</dbReference>
<dbReference type="PANTHER" id="PTHR39639">
    <property type="entry name" value="CHROMOSOME 16, WHOLE GENOME SHOTGUN SEQUENCE"/>
    <property type="match status" value="1"/>
</dbReference>
<dbReference type="Pfam" id="PF03235">
    <property type="entry name" value="GmrSD_N"/>
    <property type="match status" value="1"/>
</dbReference>